<evidence type="ECO:0000259" key="9">
    <source>
        <dbReference type="SMART" id="SM00737"/>
    </source>
</evidence>
<dbReference type="AlphaFoldDB" id="A0A1L9SHU8"/>
<comment type="function">
    <text evidence="1">Catalyzes the intermembrane transfer of phosphatidylglycerol and phosphatidylinositol.</text>
</comment>
<comment type="subunit">
    <text evidence="3">Monomer.</text>
</comment>
<gene>
    <name evidence="10" type="ORF">ASPZODRAFT_132896</name>
</gene>
<feature type="domain" description="MD-2-related lipid-recognition" evidence="9">
    <location>
        <begin position="48"/>
        <end position="170"/>
    </location>
</feature>
<dbReference type="GeneID" id="34609607"/>
<evidence type="ECO:0000256" key="5">
    <source>
        <dbReference type="ARBA" id="ARBA00022448"/>
    </source>
</evidence>
<dbReference type="InterPro" id="IPR033917">
    <property type="entry name" value="ML_PG-PI_TP"/>
</dbReference>
<proteinExistence type="inferred from homology"/>
<name>A0A1L9SHU8_9EURO</name>
<dbReference type="EMBL" id="KV878342">
    <property type="protein sequence ID" value="OJJ46758.1"/>
    <property type="molecule type" value="Genomic_DNA"/>
</dbReference>
<sequence>MKFLSPAATVVGLLAPISVGANPLSLWPSSQAPIHELNGPAVPGDNPLFHCAIPTDDILQIQSVELVPNPPKAGQALKIRASGILTETVEKGATVLLDVKWNNVITLVHQTVDLCEQIKNVDLECPLEKGPLVLEKEVALPAQIPKGKFSVLADVLSKDEDKITCLQADNIQF</sequence>
<accession>A0A1L9SHU8</accession>
<keyword evidence="5" id="KW-0813">Transport</keyword>
<evidence type="ECO:0000256" key="3">
    <source>
        <dbReference type="ARBA" id="ARBA00011245"/>
    </source>
</evidence>
<keyword evidence="6 8" id="KW-0732">Signal</keyword>
<dbReference type="OrthoDB" id="6409159at2759"/>
<dbReference type="STRING" id="1073090.A0A1L9SHU8"/>
<evidence type="ECO:0000313" key="10">
    <source>
        <dbReference type="EMBL" id="OJJ46758.1"/>
    </source>
</evidence>
<protein>
    <recommendedName>
        <fullName evidence="4">Phosphatidylglycerol/phosphatidylinositol transfer protein</fullName>
    </recommendedName>
</protein>
<dbReference type="PANTHER" id="PTHR11306:SF0">
    <property type="entry name" value="PHOSPHATIDYLGLYCEROL_PHOSPHATIDYLINOSITOL TRANSFER PROTEIN"/>
    <property type="match status" value="1"/>
</dbReference>
<dbReference type="SMART" id="SM00737">
    <property type="entry name" value="ML"/>
    <property type="match status" value="1"/>
</dbReference>
<evidence type="ECO:0000256" key="8">
    <source>
        <dbReference type="SAM" id="SignalP"/>
    </source>
</evidence>
<evidence type="ECO:0000256" key="4">
    <source>
        <dbReference type="ARBA" id="ARBA00016056"/>
    </source>
</evidence>
<dbReference type="GO" id="GO:0032366">
    <property type="term" value="P:intracellular sterol transport"/>
    <property type="evidence" value="ECO:0007669"/>
    <property type="project" value="InterPro"/>
</dbReference>
<evidence type="ECO:0000256" key="2">
    <source>
        <dbReference type="ARBA" id="ARBA00006370"/>
    </source>
</evidence>
<dbReference type="Proteomes" id="UP000184188">
    <property type="component" value="Unassembled WGS sequence"/>
</dbReference>
<dbReference type="InterPro" id="IPR014756">
    <property type="entry name" value="Ig_E-set"/>
</dbReference>
<keyword evidence="7" id="KW-0445">Lipid transport</keyword>
<organism evidence="10 11">
    <name type="scientific">Penicilliopsis zonata CBS 506.65</name>
    <dbReference type="NCBI Taxonomy" id="1073090"/>
    <lineage>
        <taxon>Eukaryota</taxon>
        <taxon>Fungi</taxon>
        <taxon>Dikarya</taxon>
        <taxon>Ascomycota</taxon>
        <taxon>Pezizomycotina</taxon>
        <taxon>Eurotiomycetes</taxon>
        <taxon>Eurotiomycetidae</taxon>
        <taxon>Eurotiales</taxon>
        <taxon>Aspergillaceae</taxon>
        <taxon>Penicilliopsis</taxon>
    </lineage>
</organism>
<dbReference type="VEuPathDB" id="FungiDB:ASPZODRAFT_132896"/>
<dbReference type="GO" id="GO:0032934">
    <property type="term" value="F:sterol binding"/>
    <property type="evidence" value="ECO:0007669"/>
    <property type="project" value="InterPro"/>
</dbReference>
<feature type="chain" id="PRO_5012996317" description="Phosphatidylglycerol/phosphatidylinositol transfer protein" evidence="8">
    <location>
        <begin position="21"/>
        <end position="173"/>
    </location>
</feature>
<dbReference type="Pfam" id="PF02221">
    <property type="entry name" value="E1_DerP2_DerF2"/>
    <property type="match status" value="1"/>
</dbReference>
<comment type="similarity">
    <text evidence="2">Belongs to the NPC2 family.</text>
</comment>
<evidence type="ECO:0000256" key="6">
    <source>
        <dbReference type="ARBA" id="ARBA00022729"/>
    </source>
</evidence>
<dbReference type="InterPro" id="IPR003172">
    <property type="entry name" value="ML_dom"/>
</dbReference>
<dbReference type="PANTHER" id="PTHR11306">
    <property type="entry name" value="NIEMANN PICK TYPE C2 PROTEIN NPC2-RELATED"/>
    <property type="match status" value="1"/>
</dbReference>
<evidence type="ECO:0000256" key="1">
    <source>
        <dbReference type="ARBA" id="ARBA00002053"/>
    </source>
</evidence>
<dbReference type="Gene3D" id="2.60.40.770">
    <property type="match status" value="1"/>
</dbReference>
<dbReference type="CDD" id="cd00917">
    <property type="entry name" value="PG-PI_TP"/>
    <property type="match status" value="1"/>
</dbReference>
<evidence type="ECO:0000256" key="7">
    <source>
        <dbReference type="ARBA" id="ARBA00023055"/>
    </source>
</evidence>
<keyword evidence="11" id="KW-1185">Reference proteome</keyword>
<reference evidence="11" key="1">
    <citation type="journal article" date="2017" name="Genome Biol.">
        <title>Comparative genomics reveals high biological diversity and specific adaptations in the industrially and medically important fungal genus Aspergillus.</title>
        <authorList>
            <person name="de Vries R.P."/>
            <person name="Riley R."/>
            <person name="Wiebenga A."/>
            <person name="Aguilar-Osorio G."/>
            <person name="Amillis S."/>
            <person name="Uchima C.A."/>
            <person name="Anderluh G."/>
            <person name="Asadollahi M."/>
            <person name="Askin M."/>
            <person name="Barry K."/>
            <person name="Battaglia E."/>
            <person name="Bayram O."/>
            <person name="Benocci T."/>
            <person name="Braus-Stromeyer S.A."/>
            <person name="Caldana C."/>
            <person name="Canovas D."/>
            <person name="Cerqueira G.C."/>
            <person name="Chen F."/>
            <person name="Chen W."/>
            <person name="Choi C."/>
            <person name="Clum A."/>
            <person name="Dos Santos R.A."/>
            <person name="Damasio A.R."/>
            <person name="Diallinas G."/>
            <person name="Emri T."/>
            <person name="Fekete E."/>
            <person name="Flipphi M."/>
            <person name="Freyberg S."/>
            <person name="Gallo A."/>
            <person name="Gournas C."/>
            <person name="Habgood R."/>
            <person name="Hainaut M."/>
            <person name="Harispe M.L."/>
            <person name="Henrissat B."/>
            <person name="Hilden K.S."/>
            <person name="Hope R."/>
            <person name="Hossain A."/>
            <person name="Karabika E."/>
            <person name="Karaffa L."/>
            <person name="Karanyi Z."/>
            <person name="Krasevec N."/>
            <person name="Kuo A."/>
            <person name="Kusch H."/>
            <person name="LaButti K."/>
            <person name="Lagendijk E.L."/>
            <person name="Lapidus A."/>
            <person name="Levasseur A."/>
            <person name="Lindquist E."/>
            <person name="Lipzen A."/>
            <person name="Logrieco A.F."/>
            <person name="MacCabe A."/>
            <person name="Maekelae M.R."/>
            <person name="Malavazi I."/>
            <person name="Melin P."/>
            <person name="Meyer V."/>
            <person name="Mielnichuk N."/>
            <person name="Miskei M."/>
            <person name="Molnar A.P."/>
            <person name="Mule G."/>
            <person name="Ngan C.Y."/>
            <person name="Orejas M."/>
            <person name="Orosz E."/>
            <person name="Ouedraogo J.P."/>
            <person name="Overkamp K.M."/>
            <person name="Park H.-S."/>
            <person name="Perrone G."/>
            <person name="Piumi F."/>
            <person name="Punt P.J."/>
            <person name="Ram A.F."/>
            <person name="Ramon A."/>
            <person name="Rauscher S."/>
            <person name="Record E."/>
            <person name="Riano-Pachon D.M."/>
            <person name="Robert V."/>
            <person name="Roehrig J."/>
            <person name="Ruller R."/>
            <person name="Salamov A."/>
            <person name="Salih N.S."/>
            <person name="Samson R.A."/>
            <person name="Sandor E."/>
            <person name="Sanguinetti M."/>
            <person name="Schuetze T."/>
            <person name="Sepcic K."/>
            <person name="Shelest E."/>
            <person name="Sherlock G."/>
            <person name="Sophianopoulou V."/>
            <person name="Squina F.M."/>
            <person name="Sun H."/>
            <person name="Susca A."/>
            <person name="Todd R.B."/>
            <person name="Tsang A."/>
            <person name="Unkles S.E."/>
            <person name="van de Wiele N."/>
            <person name="van Rossen-Uffink D."/>
            <person name="Oliveira J.V."/>
            <person name="Vesth T.C."/>
            <person name="Visser J."/>
            <person name="Yu J.-H."/>
            <person name="Zhou M."/>
            <person name="Andersen M.R."/>
            <person name="Archer D.B."/>
            <person name="Baker S.E."/>
            <person name="Benoit I."/>
            <person name="Brakhage A.A."/>
            <person name="Braus G.H."/>
            <person name="Fischer R."/>
            <person name="Frisvad J.C."/>
            <person name="Goldman G.H."/>
            <person name="Houbraken J."/>
            <person name="Oakley B."/>
            <person name="Pocsi I."/>
            <person name="Scazzocchio C."/>
            <person name="Seiboth B."/>
            <person name="vanKuyk P.A."/>
            <person name="Wortman J."/>
            <person name="Dyer P.S."/>
            <person name="Grigoriev I.V."/>
        </authorList>
    </citation>
    <scope>NUCLEOTIDE SEQUENCE [LARGE SCALE GENOMIC DNA]</scope>
    <source>
        <strain evidence="11">CBS 506.65</strain>
    </source>
</reference>
<dbReference type="RefSeq" id="XP_022581268.1">
    <property type="nucleotide sequence ID" value="XM_022723142.1"/>
</dbReference>
<evidence type="ECO:0000313" key="11">
    <source>
        <dbReference type="Proteomes" id="UP000184188"/>
    </source>
</evidence>
<dbReference type="InterPro" id="IPR039670">
    <property type="entry name" value="NPC2-like"/>
</dbReference>
<feature type="signal peptide" evidence="8">
    <location>
        <begin position="1"/>
        <end position="20"/>
    </location>
</feature>
<dbReference type="SUPFAM" id="SSF81296">
    <property type="entry name" value="E set domains"/>
    <property type="match status" value="1"/>
</dbReference>